<evidence type="ECO:0000256" key="1">
    <source>
        <dbReference type="SAM" id="MobiDB-lite"/>
    </source>
</evidence>
<feature type="region of interest" description="Disordered" evidence="1">
    <location>
        <begin position="21"/>
        <end position="61"/>
    </location>
</feature>
<gene>
    <name evidence="2" type="ORF">OPV22_020956</name>
</gene>
<keyword evidence="3" id="KW-1185">Reference proteome</keyword>
<feature type="compositionally biased region" description="Low complexity" evidence="1">
    <location>
        <begin position="40"/>
        <end position="55"/>
    </location>
</feature>
<dbReference type="AlphaFoldDB" id="A0AAV8QBR8"/>
<evidence type="ECO:0000313" key="2">
    <source>
        <dbReference type="EMBL" id="KAJ8477229.1"/>
    </source>
</evidence>
<organism evidence="2 3">
    <name type="scientific">Ensete ventricosum</name>
    <name type="common">Abyssinian banana</name>
    <name type="synonym">Musa ensete</name>
    <dbReference type="NCBI Taxonomy" id="4639"/>
    <lineage>
        <taxon>Eukaryota</taxon>
        <taxon>Viridiplantae</taxon>
        <taxon>Streptophyta</taxon>
        <taxon>Embryophyta</taxon>
        <taxon>Tracheophyta</taxon>
        <taxon>Spermatophyta</taxon>
        <taxon>Magnoliopsida</taxon>
        <taxon>Liliopsida</taxon>
        <taxon>Zingiberales</taxon>
        <taxon>Musaceae</taxon>
        <taxon>Ensete</taxon>
    </lineage>
</organism>
<dbReference type="Proteomes" id="UP001222027">
    <property type="component" value="Unassembled WGS sequence"/>
</dbReference>
<reference evidence="2 3" key="1">
    <citation type="submission" date="2022-12" db="EMBL/GenBank/DDBJ databases">
        <title>Chromosome-scale assembly of the Ensete ventricosum genome.</title>
        <authorList>
            <person name="Dussert Y."/>
            <person name="Stocks J."/>
            <person name="Wendawek A."/>
            <person name="Woldeyes F."/>
            <person name="Nichols R.A."/>
            <person name="Borrell J.S."/>
        </authorList>
    </citation>
    <scope>NUCLEOTIDE SEQUENCE [LARGE SCALE GENOMIC DNA]</scope>
    <source>
        <strain evidence="3">cv. Maze</strain>
        <tissue evidence="2">Seeds</tissue>
    </source>
</reference>
<sequence>MGKVGNAQEGRILAGIRCPPAAQEEVPQPRCPARGEARPRTGTSTRRISRPSSPSLTGGHHALELCPCTDQEETPCRGGDGDKFWIMDATVMLRQH</sequence>
<protein>
    <submittedName>
        <fullName evidence="2">Uncharacterized protein</fullName>
    </submittedName>
</protein>
<evidence type="ECO:0000313" key="3">
    <source>
        <dbReference type="Proteomes" id="UP001222027"/>
    </source>
</evidence>
<comment type="caution">
    <text evidence="2">The sequence shown here is derived from an EMBL/GenBank/DDBJ whole genome shotgun (WGS) entry which is preliminary data.</text>
</comment>
<proteinExistence type="predicted"/>
<name>A0AAV8QBR8_ENSVE</name>
<accession>A0AAV8QBR8</accession>
<dbReference type="EMBL" id="JAQQAF010000006">
    <property type="protein sequence ID" value="KAJ8477229.1"/>
    <property type="molecule type" value="Genomic_DNA"/>
</dbReference>